<evidence type="ECO:0000313" key="6">
    <source>
        <dbReference type="EMBL" id="NEW07998.1"/>
    </source>
</evidence>
<dbReference type="GO" id="GO:0002020">
    <property type="term" value="F:protease binding"/>
    <property type="evidence" value="ECO:0007669"/>
    <property type="project" value="TreeGrafter"/>
</dbReference>
<dbReference type="AlphaFoldDB" id="A0A6G4A124"/>
<dbReference type="SUPFAM" id="SSF117892">
    <property type="entry name" value="Band 7/SPFH domain"/>
    <property type="match status" value="1"/>
</dbReference>
<sequence length="484" mass="53301">MLTVLYAAGAIVFVVFILLVSIVKAYKKVPPNEAMIVYGLGGKRVVQGGGTFVIPGFQSYKTISMMLMSFDVKPDQPMFSQQGIRLKIEAVAQIKIQSDPVAIATASEQFLDHTMTERETIILHSVEGHLRGLVGQLTVEAILKNPDELNSKMRETCSEDLDKMGLSLISFVLKRVADDQGYIENLGVPEVERIRKSASIAKAEVERDIQMRQADTEKESAIRKAEAHQLRIEAESAASAKEAQYRKELSIKEAEFKQETTTKQAEADLAYELKQNQIKQSLMTEQVKIKQMEAEANKNVRQIEVELKQKELEATVIKPAEADKLTAIMRAEVSKQRQILEAEAEAESTRKRGEATAEAELAKGKANAEVIRLAGFAEAEALEKKAEAYKQYTQAAVTVEILRMLPELAEKIAAPLSKVDKITVISQDGATSGVNRITGDITKMIAQVPEIAQTLTGKTVTDLARAFLGKENALIPDAVGKETE</sequence>
<dbReference type="Pfam" id="PF01145">
    <property type="entry name" value="Band_7"/>
    <property type="match status" value="1"/>
</dbReference>
<proteinExistence type="inferred from homology"/>
<protein>
    <submittedName>
        <fullName evidence="6">Flotillin family protein</fullName>
    </submittedName>
</protein>
<dbReference type="Gene3D" id="3.30.479.30">
    <property type="entry name" value="Band 7 domain"/>
    <property type="match status" value="1"/>
</dbReference>
<dbReference type="InterPro" id="IPR001107">
    <property type="entry name" value="Band_7"/>
</dbReference>
<dbReference type="EMBL" id="JAAIKC010000007">
    <property type="protein sequence ID" value="NEW07998.1"/>
    <property type="molecule type" value="Genomic_DNA"/>
</dbReference>
<dbReference type="PANTHER" id="PTHR13806">
    <property type="entry name" value="FLOTILLIN-RELATED"/>
    <property type="match status" value="1"/>
</dbReference>
<dbReference type="PANTHER" id="PTHR13806:SF46">
    <property type="entry name" value="FLOTILLIN-1-RELATED"/>
    <property type="match status" value="1"/>
</dbReference>
<evidence type="ECO:0000256" key="4">
    <source>
        <dbReference type="SAM" id="Phobius"/>
    </source>
</evidence>
<dbReference type="InterPro" id="IPR027705">
    <property type="entry name" value="Flotillin_fam"/>
</dbReference>
<dbReference type="InterPro" id="IPR036013">
    <property type="entry name" value="Band_7/SPFH_dom_sf"/>
</dbReference>
<dbReference type="InterPro" id="IPR031905">
    <property type="entry name" value="Flotillin_C"/>
</dbReference>
<feature type="transmembrane region" description="Helical" evidence="4">
    <location>
        <begin position="6"/>
        <end position="26"/>
    </location>
</feature>
<dbReference type="GO" id="GO:0072659">
    <property type="term" value="P:protein localization to plasma membrane"/>
    <property type="evidence" value="ECO:0007669"/>
    <property type="project" value="TreeGrafter"/>
</dbReference>
<name>A0A6G4A124_9BACL</name>
<comment type="subcellular location">
    <subcellularLocation>
        <location evidence="1">Membrane</location>
    </subcellularLocation>
</comment>
<keyword evidence="3 4" id="KW-0472">Membrane</keyword>
<evidence type="ECO:0000256" key="2">
    <source>
        <dbReference type="ARBA" id="ARBA00007161"/>
    </source>
</evidence>
<evidence type="ECO:0000256" key="3">
    <source>
        <dbReference type="ARBA" id="ARBA00023136"/>
    </source>
</evidence>
<dbReference type="SMART" id="SM00244">
    <property type="entry name" value="PHB"/>
    <property type="match status" value="1"/>
</dbReference>
<accession>A0A6G4A124</accession>
<evidence type="ECO:0000259" key="5">
    <source>
        <dbReference type="SMART" id="SM00244"/>
    </source>
</evidence>
<organism evidence="6">
    <name type="scientific">Paenibacillus sp. SYP-B3998</name>
    <dbReference type="NCBI Taxonomy" id="2678564"/>
    <lineage>
        <taxon>Bacteria</taxon>
        <taxon>Bacillati</taxon>
        <taxon>Bacillota</taxon>
        <taxon>Bacilli</taxon>
        <taxon>Bacillales</taxon>
        <taxon>Paenibacillaceae</taxon>
        <taxon>Paenibacillus</taxon>
    </lineage>
</organism>
<dbReference type="Pfam" id="PF15975">
    <property type="entry name" value="Flot"/>
    <property type="match status" value="1"/>
</dbReference>
<keyword evidence="4" id="KW-1133">Transmembrane helix</keyword>
<evidence type="ECO:0000256" key="1">
    <source>
        <dbReference type="ARBA" id="ARBA00004370"/>
    </source>
</evidence>
<feature type="domain" description="Band 7" evidence="5">
    <location>
        <begin position="24"/>
        <end position="198"/>
    </location>
</feature>
<dbReference type="RefSeq" id="WP_163950000.1">
    <property type="nucleotide sequence ID" value="NZ_JAAIKC010000007.1"/>
</dbReference>
<dbReference type="CDD" id="cd03399">
    <property type="entry name" value="SPFH_flotillin"/>
    <property type="match status" value="1"/>
</dbReference>
<reference evidence="6" key="1">
    <citation type="submission" date="2020-02" db="EMBL/GenBank/DDBJ databases">
        <authorList>
            <person name="Shen X.-R."/>
            <person name="Zhang Y.-X."/>
        </authorList>
    </citation>
    <scope>NUCLEOTIDE SEQUENCE</scope>
    <source>
        <strain evidence="6">SYP-B3998</strain>
    </source>
</reference>
<dbReference type="GO" id="GO:0005886">
    <property type="term" value="C:plasma membrane"/>
    <property type="evidence" value="ECO:0007669"/>
    <property type="project" value="TreeGrafter"/>
</dbReference>
<comment type="similarity">
    <text evidence="2">Belongs to the band 7/mec-2 family. Flotillin subfamily.</text>
</comment>
<comment type="caution">
    <text evidence="6">The sequence shown here is derived from an EMBL/GenBank/DDBJ whole genome shotgun (WGS) entry which is preliminary data.</text>
</comment>
<gene>
    <name evidence="6" type="ORF">GK047_18525</name>
</gene>
<keyword evidence="4" id="KW-0812">Transmembrane</keyword>